<sequence>MSFLTGGSVLDFKVPAEDGKNTDAEEEFPGDMPDNITPKAREIYGRYFGICSSYHHLKACVCKTCPSYPGGTGMFCSRGNSEKVRKKEGCLCETCALFRKFRLEGEYFCRPGESMEVFEGPSFPLNICTNFHTSAGKIRVCVLDERTVNLR</sequence>
<evidence type="ECO:0000313" key="2">
    <source>
        <dbReference type="Proteomes" id="UP000033092"/>
    </source>
</evidence>
<evidence type="ECO:0000313" key="1">
    <source>
        <dbReference type="EMBL" id="AKB32667.1"/>
    </source>
</evidence>
<evidence type="ECO:0008006" key="3">
    <source>
        <dbReference type="Google" id="ProtNLM"/>
    </source>
</evidence>
<dbReference type="HOGENOM" id="CLU_142039_0_0_2"/>
<reference evidence="1 2" key="1">
    <citation type="submission" date="2014-07" db="EMBL/GenBank/DDBJ databases">
        <title>Methanogenic archaea and the global carbon cycle.</title>
        <authorList>
            <person name="Henriksen J.R."/>
            <person name="Luke J."/>
            <person name="Reinhart S."/>
            <person name="Benedict M.N."/>
            <person name="Youngblut N.D."/>
            <person name="Metcalf M.E."/>
            <person name="Whitaker R.J."/>
            <person name="Metcalf W.W."/>
        </authorList>
    </citation>
    <scope>NUCLEOTIDE SEQUENCE [LARGE SCALE GENOMIC DNA]</scope>
    <source>
        <strain evidence="1 2">HI350</strain>
    </source>
</reference>
<dbReference type="AlphaFoldDB" id="A0A0E3PET1"/>
<dbReference type="GeneID" id="41606038"/>
<proteinExistence type="predicted"/>
<dbReference type="EMBL" id="CP009507">
    <property type="protein sequence ID" value="AKB32667.1"/>
    <property type="molecule type" value="Genomic_DNA"/>
</dbReference>
<organism evidence="1 2">
    <name type="scientific">Methanosarcina siciliae HI350</name>
    <dbReference type="NCBI Taxonomy" id="1434119"/>
    <lineage>
        <taxon>Archaea</taxon>
        <taxon>Methanobacteriati</taxon>
        <taxon>Methanobacteriota</taxon>
        <taxon>Stenosarchaea group</taxon>
        <taxon>Methanomicrobia</taxon>
        <taxon>Methanosarcinales</taxon>
        <taxon>Methanosarcinaceae</taxon>
        <taxon>Methanosarcina</taxon>
    </lineage>
</organism>
<dbReference type="RefSeq" id="WP_261789116.1">
    <property type="nucleotide sequence ID" value="NZ_CP009507.1"/>
</dbReference>
<dbReference type="Proteomes" id="UP000033092">
    <property type="component" value="Chromosome"/>
</dbReference>
<dbReference type="KEGG" id="msz:MSSIH_1977"/>
<accession>A0A0E3PET1</accession>
<dbReference type="Pfam" id="PF10967">
    <property type="entry name" value="DUF2769"/>
    <property type="match status" value="1"/>
</dbReference>
<name>A0A0E3PET1_9EURY</name>
<gene>
    <name evidence="1" type="ORF">MSSIH_1977</name>
</gene>
<protein>
    <recommendedName>
        <fullName evidence="3">DUF2769 domain-containing protein</fullName>
    </recommendedName>
</protein>
<dbReference type="InterPro" id="IPR020075">
    <property type="entry name" value="Uncharacterised_AF2234"/>
</dbReference>